<dbReference type="AlphaFoldDB" id="A0A1Z5K027"/>
<name>A0A1Z5K027_FISSO</name>
<dbReference type="UniPathway" id="UPA00109">
    <property type="reaction ID" value="UER00184"/>
</dbReference>
<dbReference type="OrthoDB" id="1152826at2759"/>
<evidence type="ECO:0000256" key="2">
    <source>
        <dbReference type="ARBA" id="ARBA00007406"/>
    </source>
</evidence>
<dbReference type="InterPro" id="IPR020829">
    <property type="entry name" value="GlycerAld_3-P_DH_cat"/>
</dbReference>
<comment type="similarity">
    <text evidence="2 9">Belongs to the glyceraldehyde-3-phosphate dehydrogenase family.</text>
</comment>
<dbReference type="GO" id="GO:0050661">
    <property type="term" value="F:NADP binding"/>
    <property type="evidence" value="ECO:0007669"/>
    <property type="project" value="InterPro"/>
</dbReference>
<comment type="catalytic activity">
    <reaction evidence="10">
        <text>D-glyceraldehyde 3-phosphate + phosphate + NAD(+) = (2R)-3-phospho-glyceroyl phosphate + NADH + H(+)</text>
        <dbReference type="Rhea" id="RHEA:10300"/>
        <dbReference type="ChEBI" id="CHEBI:15378"/>
        <dbReference type="ChEBI" id="CHEBI:43474"/>
        <dbReference type="ChEBI" id="CHEBI:57540"/>
        <dbReference type="ChEBI" id="CHEBI:57604"/>
        <dbReference type="ChEBI" id="CHEBI:57945"/>
        <dbReference type="ChEBI" id="CHEBI:59776"/>
        <dbReference type="EC" id="1.2.1.12"/>
    </reaction>
</comment>
<evidence type="ECO:0000256" key="9">
    <source>
        <dbReference type="RuleBase" id="RU000397"/>
    </source>
</evidence>
<dbReference type="CDD" id="cd18126">
    <property type="entry name" value="GAPDH_I_C"/>
    <property type="match status" value="1"/>
</dbReference>
<dbReference type="FunFam" id="3.30.360.10:FF:000002">
    <property type="entry name" value="Glyceraldehyde-3-phosphate dehydrogenase"/>
    <property type="match status" value="1"/>
</dbReference>
<evidence type="ECO:0000256" key="5">
    <source>
        <dbReference type="PIRSR" id="PIRSR000149-1"/>
    </source>
</evidence>
<dbReference type="PIRSF" id="PIRSF000149">
    <property type="entry name" value="GAP_DH"/>
    <property type="match status" value="1"/>
</dbReference>
<dbReference type="Gene3D" id="3.40.50.720">
    <property type="entry name" value="NAD(P)-binding Rossmann-like Domain"/>
    <property type="match status" value="1"/>
</dbReference>
<dbReference type="Pfam" id="PF02800">
    <property type="entry name" value="Gp_dh_C"/>
    <property type="match status" value="1"/>
</dbReference>
<dbReference type="InterPro" id="IPR020831">
    <property type="entry name" value="GlycerAld/Erythrose_P_DH"/>
</dbReference>
<evidence type="ECO:0000256" key="4">
    <source>
        <dbReference type="ARBA" id="ARBA00052787"/>
    </source>
</evidence>
<dbReference type="FunFam" id="3.40.50.720:FF:000001">
    <property type="entry name" value="Glyceraldehyde-3-phosphate dehydrogenase"/>
    <property type="match status" value="1"/>
</dbReference>
<dbReference type="PROSITE" id="PS00071">
    <property type="entry name" value="GAPDH"/>
    <property type="match status" value="1"/>
</dbReference>
<dbReference type="SUPFAM" id="SSF51735">
    <property type="entry name" value="NAD(P)-binding Rossmann-fold domains"/>
    <property type="match status" value="1"/>
</dbReference>
<comment type="pathway">
    <text evidence="10">Carbohydrate degradation; glycolysis; pyruvate from D-glyceraldehyde 3-phosphate: step 1/5.</text>
</comment>
<dbReference type="InterPro" id="IPR020828">
    <property type="entry name" value="GlycerAld_3-P_DH_NAD(P)-bd"/>
</dbReference>
<dbReference type="InterPro" id="IPR052978">
    <property type="entry name" value="GAP_dehydrogenase"/>
</dbReference>
<dbReference type="NCBIfam" id="TIGR01534">
    <property type="entry name" value="GAPDH-I"/>
    <property type="match status" value="1"/>
</dbReference>
<dbReference type="Gene3D" id="3.30.360.10">
    <property type="entry name" value="Dihydrodipicolinate Reductase, domain 2"/>
    <property type="match status" value="1"/>
</dbReference>
<evidence type="ECO:0000313" key="13">
    <source>
        <dbReference type="Proteomes" id="UP000198406"/>
    </source>
</evidence>
<dbReference type="GO" id="GO:0006096">
    <property type="term" value="P:glycolytic process"/>
    <property type="evidence" value="ECO:0007669"/>
    <property type="project" value="UniProtKB-UniPathway"/>
</dbReference>
<dbReference type="InParanoid" id="A0A1Z5K027"/>
<dbReference type="PANTHER" id="PTHR42955:SF1">
    <property type="entry name" value="GLYCERALDEHYDE-3-PHOSPHATE DEHYDROGENASE"/>
    <property type="match status" value="1"/>
</dbReference>
<dbReference type="GO" id="GO:0004365">
    <property type="term" value="F:glyceraldehyde-3-phosphate dehydrogenase (NAD+) (phosphorylating) activity"/>
    <property type="evidence" value="ECO:0007669"/>
    <property type="project" value="UniProtKB-UniRule"/>
</dbReference>
<keyword evidence="7 10" id="KW-0520">NAD</keyword>
<dbReference type="EC" id="1.2.1.12" evidence="10"/>
<keyword evidence="3 10" id="KW-0560">Oxidoreductase</keyword>
<feature type="binding site" evidence="6">
    <location>
        <begin position="154"/>
        <end position="156"/>
    </location>
    <ligand>
        <name>D-glyceraldehyde 3-phosphate</name>
        <dbReference type="ChEBI" id="CHEBI:59776"/>
    </ligand>
</feature>
<feature type="binding site" evidence="7">
    <location>
        <position position="34"/>
    </location>
    <ligand>
        <name>NAD(+)</name>
        <dbReference type="ChEBI" id="CHEBI:57540"/>
    </ligand>
</feature>
<feature type="binding site" evidence="6">
    <location>
        <position position="185"/>
    </location>
    <ligand>
        <name>D-glyceraldehyde 3-phosphate</name>
        <dbReference type="ChEBI" id="CHEBI:59776"/>
    </ligand>
</feature>
<evidence type="ECO:0000313" key="12">
    <source>
        <dbReference type="EMBL" id="GAX19462.1"/>
    </source>
</evidence>
<feature type="binding site" evidence="6">
    <location>
        <begin position="216"/>
        <end position="217"/>
    </location>
    <ligand>
        <name>D-glyceraldehyde 3-phosphate</name>
        <dbReference type="ChEBI" id="CHEBI:59776"/>
    </ligand>
</feature>
<dbReference type="Proteomes" id="UP000198406">
    <property type="component" value="Unassembled WGS sequence"/>
</dbReference>
<dbReference type="EMBL" id="BDSP01000137">
    <property type="protein sequence ID" value="GAX19462.1"/>
    <property type="molecule type" value="Genomic_DNA"/>
</dbReference>
<dbReference type="SUPFAM" id="SSF55347">
    <property type="entry name" value="Glyceraldehyde-3-phosphate dehydrogenase-like, C-terminal domain"/>
    <property type="match status" value="1"/>
</dbReference>
<accession>A0A1Z5K027</accession>
<comment type="pathway">
    <text evidence="1">Carbohydrate biosynthesis; Calvin cycle.</text>
</comment>
<dbReference type="InterPro" id="IPR020830">
    <property type="entry name" value="GlycerAld_3-P_DH_AS"/>
</dbReference>
<dbReference type="InterPro" id="IPR036291">
    <property type="entry name" value="NAD(P)-bd_dom_sf"/>
</dbReference>
<dbReference type="CDD" id="cd05214">
    <property type="entry name" value="GAPDH_I_N"/>
    <property type="match status" value="1"/>
</dbReference>
<protein>
    <recommendedName>
        <fullName evidence="10">Glyceraldehyde-3-phosphate dehydrogenase</fullName>
        <ecNumber evidence="10">1.2.1.12</ecNumber>
    </recommendedName>
</protein>
<dbReference type="SMART" id="SM00846">
    <property type="entry name" value="Gp_dh_N"/>
    <property type="match status" value="1"/>
</dbReference>
<comment type="caution">
    <text evidence="12">The sequence shown here is derived from an EMBL/GenBank/DDBJ whole genome shotgun (WGS) entry which is preliminary data.</text>
</comment>
<keyword evidence="10" id="KW-0324">Glycolysis</keyword>
<feature type="site" description="Activates thiol group during catalysis" evidence="8">
    <location>
        <position position="182"/>
    </location>
</feature>
<evidence type="ECO:0000256" key="1">
    <source>
        <dbReference type="ARBA" id="ARBA00005215"/>
    </source>
</evidence>
<feature type="binding site" evidence="6">
    <location>
        <position position="239"/>
    </location>
    <ligand>
        <name>D-glyceraldehyde 3-phosphate</name>
        <dbReference type="ChEBI" id="CHEBI:59776"/>
    </ligand>
</feature>
<proteinExistence type="inferred from homology"/>
<evidence type="ECO:0000256" key="3">
    <source>
        <dbReference type="ARBA" id="ARBA00023002"/>
    </source>
</evidence>
<evidence type="ECO:0000256" key="7">
    <source>
        <dbReference type="PIRSR" id="PIRSR000149-3"/>
    </source>
</evidence>
<feature type="domain" description="Glyceraldehyde 3-phosphate dehydrogenase NAD(P) binding" evidence="11">
    <location>
        <begin position="3"/>
        <end position="155"/>
    </location>
</feature>
<feature type="binding site" evidence="7">
    <location>
        <begin position="12"/>
        <end position="13"/>
    </location>
    <ligand>
        <name>NAD(+)</name>
        <dbReference type="ChEBI" id="CHEBI:57540"/>
    </ligand>
</feature>
<gene>
    <name evidence="12" type="ORF">FisN_19Hh035</name>
</gene>
<dbReference type="InterPro" id="IPR006424">
    <property type="entry name" value="Glyceraldehyde-3-P_DH_1"/>
</dbReference>
<evidence type="ECO:0000256" key="8">
    <source>
        <dbReference type="PIRSR" id="PIRSR000149-4"/>
    </source>
</evidence>
<keyword evidence="7" id="KW-0547">Nucleotide-binding</keyword>
<dbReference type="GO" id="GO:0006006">
    <property type="term" value="P:glucose metabolic process"/>
    <property type="evidence" value="ECO:0007669"/>
    <property type="project" value="InterPro"/>
</dbReference>
<dbReference type="GO" id="GO:0047100">
    <property type="term" value="F:glyceraldehyde-3-phosphate dehydrogenase (NADP+) (phosphorylating) activity"/>
    <property type="evidence" value="ECO:0007669"/>
    <property type="project" value="UniProtKB-EC"/>
</dbReference>
<evidence type="ECO:0000256" key="10">
    <source>
        <dbReference type="RuleBase" id="RU361160"/>
    </source>
</evidence>
<dbReference type="InterPro" id="IPR054835">
    <property type="entry name" value="G3PDH_Arsen"/>
</dbReference>
<comment type="catalytic activity">
    <reaction evidence="4">
        <text>D-glyceraldehyde 3-phosphate + phosphate + NADP(+) = (2R)-3-phospho-glyceroyl phosphate + NADPH + H(+)</text>
        <dbReference type="Rhea" id="RHEA:10296"/>
        <dbReference type="ChEBI" id="CHEBI:15378"/>
        <dbReference type="ChEBI" id="CHEBI:43474"/>
        <dbReference type="ChEBI" id="CHEBI:57604"/>
        <dbReference type="ChEBI" id="CHEBI:57783"/>
        <dbReference type="ChEBI" id="CHEBI:58349"/>
        <dbReference type="ChEBI" id="CHEBI:59776"/>
        <dbReference type="EC" id="1.2.1.13"/>
    </reaction>
</comment>
<feature type="binding site" evidence="7">
    <location>
        <position position="123"/>
    </location>
    <ligand>
        <name>NAD(+)</name>
        <dbReference type="ChEBI" id="CHEBI:57540"/>
    </ligand>
</feature>
<organism evidence="12 13">
    <name type="scientific">Fistulifera solaris</name>
    <name type="common">Oleaginous diatom</name>
    <dbReference type="NCBI Taxonomy" id="1519565"/>
    <lineage>
        <taxon>Eukaryota</taxon>
        <taxon>Sar</taxon>
        <taxon>Stramenopiles</taxon>
        <taxon>Ochrophyta</taxon>
        <taxon>Bacillariophyta</taxon>
        <taxon>Bacillariophyceae</taxon>
        <taxon>Bacillariophycidae</taxon>
        <taxon>Naviculales</taxon>
        <taxon>Naviculaceae</taxon>
        <taxon>Fistulifera</taxon>
    </lineage>
</organism>
<dbReference type="GO" id="GO:0051287">
    <property type="term" value="F:NAD binding"/>
    <property type="evidence" value="ECO:0007669"/>
    <property type="project" value="UniProtKB-UniRule"/>
</dbReference>
<feature type="binding site" evidence="7">
    <location>
        <position position="322"/>
    </location>
    <ligand>
        <name>NAD(+)</name>
        <dbReference type="ChEBI" id="CHEBI:57540"/>
    </ligand>
</feature>
<evidence type="ECO:0000256" key="6">
    <source>
        <dbReference type="PIRSR" id="PIRSR000149-2"/>
    </source>
</evidence>
<comment type="subunit">
    <text evidence="10">Homotetramer.</text>
</comment>
<dbReference type="Pfam" id="PF00044">
    <property type="entry name" value="Gp_dh_N"/>
    <property type="match status" value="1"/>
</dbReference>
<feature type="active site" description="Nucleophile" evidence="5">
    <location>
        <position position="155"/>
    </location>
</feature>
<sequence length="352" mass="38456">MPVKCAVNGFGRIGRLCFRYAWEDPELEIVHVNDLCSCESAAYLAKYDSVHGTWNKQVAHAEDGQSFTVDGKTVTFSQEKDFTKVDFKSMGVELVMECTGKFLTVQSLQPYFDECGIKQVVVSAPVKEDGALNVVLGCNHEKLSKETNLVTNASCTTNCLAPVVKVIEENFGIVHGCITTIHDVTGTQTIVDMPNTKKSDLRRARSGMVNLCPTSTGSATAIVEIYPHLKGKLNGLAVRVPLLNASLTDCVFVVKKSVTREEVNEALKKASESGPLKGILGYETLPLVSTDYTNDTRSAIIDALSTQVIDGTLVKIYAWYDNEAGYSKRMAELCNIVAAQNISGKEPTFKYE</sequence>
<dbReference type="PRINTS" id="PR00078">
    <property type="entry name" value="G3PDHDRGNASE"/>
</dbReference>
<reference evidence="12 13" key="1">
    <citation type="journal article" date="2015" name="Plant Cell">
        <title>Oil accumulation by the oleaginous diatom Fistulifera solaris as revealed by the genome and transcriptome.</title>
        <authorList>
            <person name="Tanaka T."/>
            <person name="Maeda Y."/>
            <person name="Veluchamy A."/>
            <person name="Tanaka M."/>
            <person name="Abida H."/>
            <person name="Marechal E."/>
            <person name="Bowler C."/>
            <person name="Muto M."/>
            <person name="Sunaga Y."/>
            <person name="Tanaka M."/>
            <person name="Yoshino T."/>
            <person name="Taniguchi T."/>
            <person name="Fukuda Y."/>
            <person name="Nemoto M."/>
            <person name="Matsumoto M."/>
            <person name="Wong P.S."/>
            <person name="Aburatani S."/>
            <person name="Fujibuchi W."/>
        </authorList>
    </citation>
    <scope>NUCLEOTIDE SEQUENCE [LARGE SCALE GENOMIC DNA]</scope>
    <source>
        <strain evidence="12 13">JPCC DA0580</strain>
    </source>
</reference>
<dbReference type="PANTHER" id="PTHR42955">
    <property type="entry name" value="GLYCERALDEHYDE-3-PHOSPHATE DEHYDROGENASE"/>
    <property type="match status" value="1"/>
</dbReference>
<evidence type="ECO:0000259" key="11">
    <source>
        <dbReference type="SMART" id="SM00846"/>
    </source>
</evidence>
<keyword evidence="13" id="KW-1185">Reference proteome</keyword>
<dbReference type="NCBIfam" id="NF033735">
    <property type="entry name" value="G3PDH_Arsen"/>
    <property type="match status" value="1"/>
</dbReference>